<evidence type="ECO:0000313" key="3">
    <source>
        <dbReference type="Proteomes" id="UP000822688"/>
    </source>
</evidence>
<comment type="caution">
    <text evidence="2">The sequence shown here is derived from an EMBL/GenBank/DDBJ whole genome shotgun (WGS) entry which is preliminary data.</text>
</comment>
<keyword evidence="1" id="KW-0732">Signal</keyword>
<dbReference type="Proteomes" id="UP000822688">
    <property type="component" value="Chromosome 3"/>
</dbReference>
<evidence type="ECO:0000313" key="2">
    <source>
        <dbReference type="EMBL" id="KAG0585082.1"/>
    </source>
</evidence>
<evidence type="ECO:0000256" key="1">
    <source>
        <dbReference type="SAM" id="SignalP"/>
    </source>
</evidence>
<name>A0A8T0IPG4_CERPU</name>
<protein>
    <submittedName>
        <fullName evidence="2">Uncharacterized protein</fullName>
    </submittedName>
</protein>
<sequence length="56" mass="6210">MGTCVSLCRSLVFSLRLQVLLRLFRIFDLGSSTLECRSCNDPPVYFGPETGGHETS</sequence>
<proteinExistence type="predicted"/>
<dbReference type="EMBL" id="CM026423">
    <property type="protein sequence ID" value="KAG0585082.1"/>
    <property type="molecule type" value="Genomic_DNA"/>
</dbReference>
<keyword evidence="3" id="KW-1185">Reference proteome</keyword>
<reference evidence="2" key="1">
    <citation type="submission" date="2020-06" db="EMBL/GenBank/DDBJ databases">
        <title>WGS assembly of Ceratodon purpureus strain R40.</title>
        <authorList>
            <person name="Carey S.B."/>
            <person name="Jenkins J."/>
            <person name="Shu S."/>
            <person name="Lovell J.T."/>
            <person name="Sreedasyam A."/>
            <person name="Maumus F."/>
            <person name="Tiley G.P."/>
            <person name="Fernandez-Pozo N."/>
            <person name="Barry K."/>
            <person name="Chen C."/>
            <person name="Wang M."/>
            <person name="Lipzen A."/>
            <person name="Daum C."/>
            <person name="Saski C.A."/>
            <person name="Payton A.C."/>
            <person name="Mcbreen J.C."/>
            <person name="Conrad R.E."/>
            <person name="Kollar L.M."/>
            <person name="Olsson S."/>
            <person name="Huttunen S."/>
            <person name="Landis J.B."/>
            <person name="Wickett N.J."/>
            <person name="Johnson M.G."/>
            <person name="Rensing S.A."/>
            <person name="Grimwood J."/>
            <person name="Schmutz J."/>
            <person name="Mcdaniel S.F."/>
        </authorList>
    </citation>
    <scope>NUCLEOTIDE SEQUENCE</scope>
    <source>
        <strain evidence="2">R40</strain>
    </source>
</reference>
<organism evidence="2 3">
    <name type="scientific">Ceratodon purpureus</name>
    <name type="common">Fire moss</name>
    <name type="synonym">Dicranum purpureum</name>
    <dbReference type="NCBI Taxonomy" id="3225"/>
    <lineage>
        <taxon>Eukaryota</taxon>
        <taxon>Viridiplantae</taxon>
        <taxon>Streptophyta</taxon>
        <taxon>Embryophyta</taxon>
        <taxon>Bryophyta</taxon>
        <taxon>Bryophytina</taxon>
        <taxon>Bryopsida</taxon>
        <taxon>Dicranidae</taxon>
        <taxon>Pseudoditrichales</taxon>
        <taxon>Ditrichaceae</taxon>
        <taxon>Ceratodon</taxon>
    </lineage>
</organism>
<gene>
    <name evidence="2" type="ORF">KC19_3G256600</name>
</gene>
<accession>A0A8T0IPG4</accession>
<feature type="signal peptide" evidence="1">
    <location>
        <begin position="1"/>
        <end position="22"/>
    </location>
</feature>
<feature type="chain" id="PRO_5035811582" evidence="1">
    <location>
        <begin position="23"/>
        <end position="56"/>
    </location>
</feature>
<dbReference type="AlphaFoldDB" id="A0A8T0IPG4"/>